<proteinExistence type="predicted"/>
<evidence type="ECO:0000313" key="1">
    <source>
        <dbReference type="EMBL" id="KTC79378.1"/>
    </source>
</evidence>
<accession>A0A0W0S7R8</accession>
<gene>
    <name evidence="1" type="ORF">Lche_1398</name>
</gene>
<organism evidence="1 2">
    <name type="scientific">Legionella cherrii</name>
    <dbReference type="NCBI Taxonomy" id="28084"/>
    <lineage>
        <taxon>Bacteria</taxon>
        <taxon>Pseudomonadati</taxon>
        <taxon>Pseudomonadota</taxon>
        <taxon>Gammaproteobacteria</taxon>
        <taxon>Legionellales</taxon>
        <taxon>Legionellaceae</taxon>
        <taxon>Legionella</taxon>
    </lineage>
</organism>
<dbReference type="AlphaFoldDB" id="A0A0W0S7R8"/>
<dbReference type="Proteomes" id="UP000054921">
    <property type="component" value="Unassembled WGS sequence"/>
</dbReference>
<comment type="caution">
    <text evidence="1">The sequence shown here is derived from an EMBL/GenBank/DDBJ whole genome shotgun (WGS) entry which is preliminary data.</text>
</comment>
<reference evidence="1 2" key="1">
    <citation type="submission" date="2015-11" db="EMBL/GenBank/DDBJ databases">
        <title>Genomic analysis of 38 Legionella species identifies large and diverse effector repertoires.</title>
        <authorList>
            <person name="Burstein D."/>
            <person name="Amaro F."/>
            <person name="Zusman T."/>
            <person name="Lifshitz Z."/>
            <person name="Cohen O."/>
            <person name="Gilbert J.A."/>
            <person name="Pupko T."/>
            <person name="Shuman H.A."/>
            <person name="Segal G."/>
        </authorList>
    </citation>
    <scope>NUCLEOTIDE SEQUENCE [LARGE SCALE GENOMIC DNA]</scope>
    <source>
        <strain evidence="1 2">ORW</strain>
    </source>
</reference>
<protein>
    <submittedName>
        <fullName evidence="1">Uncharacterized protein</fullName>
    </submittedName>
</protein>
<name>A0A0W0S7R8_9GAMM</name>
<sequence length="313" mass="34835">MGLGGAQATYKRSAIAETAEKVRESGLGACHSFALLAADHLLKKMDTGELPQMDIKMVSHKRGRYSHTYLLLNHNSQDLTNLSQSIIVDPWAVVMGHTKEGYGAFLTSNYPFPQMTSQLVTCYDSQEPEVEELQSEETAISSQSFREHLAKVSVVSSGSFFSQKLDFKQQIAVNFLEDLKNYINTSSKHGLKLELLNVLKREVIAGDTDPGVALKVAAQAVLARSIEKTGNNNFRWNIASSNISDETLSTLLPAFEKSKPFWNKYLSKHEAISTNEKISKMDVSHLRKVVDLLPQKEEHTFSADSENNKQVTP</sequence>
<evidence type="ECO:0000313" key="2">
    <source>
        <dbReference type="Proteomes" id="UP000054921"/>
    </source>
</evidence>
<dbReference type="EMBL" id="LNXW01000013">
    <property type="protein sequence ID" value="KTC79378.1"/>
    <property type="molecule type" value="Genomic_DNA"/>
</dbReference>
<dbReference type="PATRIC" id="fig|28084.5.peg.1523"/>